<reference evidence="1" key="1">
    <citation type="submission" date="2023-03" db="UniProtKB">
        <authorList>
            <consortium name="EnsemblPlants"/>
        </authorList>
    </citation>
    <scope>IDENTIFICATION</scope>
</reference>
<proteinExistence type="predicted"/>
<evidence type="ECO:0000313" key="1">
    <source>
        <dbReference type="EnsemblPlants" id="MELO3C004959.2.1"/>
    </source>
</evidence>
<name>A0A9I9CKA5_CUCME</name>
<dbReference type="AlphaFoldDB" id="A0A9I9CKA5"/>
<accession>A0A9I9CKA5</accession>
<dbReference type="Gramene" id="MELO3C004959.2.1">
    <property type="protein sequence ID" value="MELO3C004959.2.1"/>
    <property type="gene ID" value="MELO3C004959.2"/>
</dbReference>
<dbReference type="EnsemblPlants" id="MELO3C004959.2.1">
    <property type="protein sequence ID" value="MELO3C004959.2.1"/>
    <property type="gene ID" value="MELO3C004959.2"/>
</dbReference>
<sequence length="100" mass="10977">MRLTRLSSAGVHSLRKPDSALCSNWRLLMHGSTSCGGWRSLGLRRSSTHLGGASMTDRDELDDSRTAHDRLLSTTKAGGTTSLWLGCWERRMATEEATAE</sequence>
<organism evidence="1">
    <name type="scientific">Cucumis melo</name>
    <name type="common">Muskmelon</name>
    <dbReference type="NCBI Taxonomy" id="3656"/>
    <lineage>
        <taxon>Eukaryota</taxon>
        <taxon>Viridiplantae</taxon>
        <taxon>Streptophyta</taxon>
        <taxon>Embryophyta</taxon>
        <taxon>Tracheophyta</taxon>
        <taxon>Spermatophyta</taxon>
        <taxon>Magnoliopsida</taxon>
        <taxon>eudicotyledons</taxon>
        <taxon>Gunneridae</taxon>
        <taxon>Pentapetalae</taxon>
        <taxon>rosids</taxon>
        <taxon>fabids</taxon>
        <taxon>Cucurbitales</taxon>
        <taxon>Cucurbitaceae</taxon>
        <taxon>Benincaseae</taxon>
        <taxon>Cucumis</taxon>
    </lineage>
</organism>
<protein>
    <submittedName>
        <fullName evidence="1">Uncharacterized protein</fullName>
    </submittedName>
</protein>